<sequence length="305" mass="36229">MLPIHTIFFQILRYCCELTQMENKLETVSLLDLPETVIELVLAKVPEEDILTCNLVCRAWKELICRKSFWKKRFQDKKLNLYEIPKCVQDMQGGWMILYSQYCRGILSKNYNRMPPCQKKFPNQQIPEAPSSCHILLADQELERNGIFTHSNFFEREIDMCYFATSFRWCSKSYKVDLWREGLKPGLMKLILPFRIKCTRICAAGFDCGSRFEWEIRILDSQLKFINVSKHPNILVEPRDDWESAEYSIEFRRKDANHLKDLRYVEFLHRGKHTPCWTYHSAAKFARSSMTVELCEHKPEDFDIP</sequence>
<evidence type="ECO:0000313" key="3">
    <source>
        <dbReference type="EMBL" id="CAL8137741.1"/>
    </source>
</evidence>
<dbReference type="InterPro" id="IPR007397">
    <property type="entry name" value="F-box-assoc_dom"/>
</dbReference>
<dbReference type="EMBL" id="CAXLJM020000119">
    <property type="protein sequence ID" value="CAL8137741.1"/>
    <property type="molecule type" value="Genomic_DNA"/>
</dbReference>
<dbReference type="InterPro" id="IPR001810">
    <property type="entry name" value="F-box_dom"/>
</dbReference>
<protein>
    <recommendedName>
        <fullName evidence="5">F-box domain-containing protein</fullName>
    </recommendedName>
</protein>
<gene>
    <name evidence="3" type="ORF">ODALV1_LOCUS27061</name>
</gene>
<dbReference type="InterPro" id="IPR008979">
    <property type="entry name" value="Galactose-bd-like_sf"/>
</dbReference>
<dbReference type="SMART" id="SM01198">
    <property type="entry name" value="FBA"/>
    <property type="match status" value="1"/>
</dbReference>
<name>A0ABP1RXA7_9HEXA</name>
<evidence type="ECO:0000259" key="1">
    <source>
        <dbReference type="PROSITE" id="PS50181"/>
    </source>
</evidence>
<comment type="caution">
    <text evidence="3">The sequence shown here is derived from an EMBL/GenBank/DDBJ whole genome shotgun (WGS) entry which is preliminary data.</text>
</comment>
<dbReference type="SUPFAM" id="SSF49785">
    <property type="entry name" value="Galactose-binding domain-like"/>
    <property type="match status" value="1"/>
</dbReference>
<dbReference type="Pfam" id="PF04300">
    <property type="entry name" value="FBA"/>
    <property type="match status" value="1"/>
</dbReference>
<proteinExistence type="predicted"/>
<organism evidence="3 4">
    <name type="scientific">Orchesella dallaii</name>
    <dbReference type="NCBI Taxonomy" id="48710"/>
    <lineage>
        <taxon>Eukaryota</taxon>
        <taxon>Metazoa</taxon>
        <taxon>Ecdysozoa</taxon>
        <taxon>Arthropoda</taxon>
        <taxon>Hexapoda</taxon>
        <taxon>Collembola</taxon>
        <taxon>Entomobryomorpha</taxon>
        <taxon>Entomobryoidea</taxon>
        <taxon>Orchesellidae</taxon>
        <taxon>Orchesellinae</taxon>
        <taxon>Orchesella</taxon>
    </lineage>
</organism>
<feature type="domain" description="F-box" evidence="1">
    <location>
        <begin position="27"/>
        <end position="73"/>
    </location>
</feature>
<evidence type="ECO:0000313" key="4">
    <source>
        <dbReference type="Proteomes" id="UP001642540"/>
    </source>
</evidence>
<dbReference type="PROSITE" id="PS51114">
    <property type="entry name" value="FBA"/>
    <property type="match status" value="1"/>
</dbReference>
<dbReference type="SUPFAM" id="SSF81383">
    <property type="entry name" value="F-box domain"/>
    <property type="match status" value="1"/>
</dbReference>
<dbReference type="InterPro" id="IPR036047">
    <property type="entry name" value="F-box-like_dom_sf"/>
</dbReference>
<dbReference type="Proteomes" id="UP001642540">
    <property type="component" value="Unassembled WGS sequence"/>
</dbReference>
<evidence type="ECO:0000259" key="2">
    <source>
        <dbReference type="PROSITE" id="PS51114"/>
    </source>
</evidence>
<dbReference type="Gene3D" id="1.20.1280.50">
    <property type="match status" value="1"/>
</dbReference>
<accession>A0ABP1RXA7</accession>
<dbReference type="Pfam" id="PF12937">
    <property type="entry name" value="F-box-like"/>
    <property type="match status" value="1"/>
</dbReference>
<feature type="domain" description="FBA" evidence="2">
    <location>
        <begin position="99"/>
        <end position="294"/>
    </location>
</feature>
<dbReference type="PANTHER" id="PTHR12125:SF5">
    <property type="entry name" value="F-BOX DOMAIN-CONTAINING PROTEIN"/>
    <property type="match status" value="1"/>
</dbReference>
<reference evidence="3 4" key="1">
    <citation type="submission" date="2024-08" db="EMBL/GenBank/DDBJ databases">
        <authorList>
            <person name="Cucini C."/>
            <person name="Frati F."/>
        </authorList>
    </citation>
    <scope>NUCLEOTIDE SEQUENCE [LARGE SCALE GENOMIC DNA]</scope>
</reference>
<dbReference type="SMART" id="SM00256">
    <property type="entry name" value="FBOX"/>
    <property type="match status" value="1"/>
</dbReference>
<evidence type="ECO:0008006" key="5">
    <source>
        <dbReference type="Google" id="ProtNLM"/>
    </source>
</evidence>
<dbReference type="PROSITE" id="PS50181">
    <property type="entry name" value="FBOX"/>
    <property type="match status" value="1"/>
</dbReference>
<dbReference type="InterPro" id="IPR039752">
    <property type="entry name" value="F-box_only"/>
</dbReference>
<dbReference type="Gene3D" id="2.60.120.260">
    <property type="entry name" value="Galactose-binding domain-like"/>
    <property type="match status" value="1"/>
</dbReference>
<keyword evidence="4" id="KW-1185">Reference proteome</keyword>
<dbReference type="PANTHER" id="PTHR12125">
    <property type="entry name" value="F-BOX ONLY PROTEIN 6-LIKE PROTEIN"/>
    <property type="match status" value="1"/>
</dbReference>